<dbReference type="EMBL" id="CAUOFW020003725">
    <property type="protein sequence ID" value="CAK9161724.1"/>
    <property type="molecule type" value="Genomic_DNA"/>
</dbReference>
<organism evidence="2 3">
    <name type="scientific">Ilex paraguariensis</name>
    <name type="common">yerba mate</name>
    <dbReference type="NCBI Taxonomy" id="185542"/>
    <lineage>
        <taxon>Eukaryota</taxon>
        <taxon>Viridiplantae</taxon>
        <taxon>Streptophyta</taxon>
        <taxon>Embryophyta</taxon>
        <taxon>Tracheophyta</taxon>
        <taxon>Spermatophyta</taxon>
        <taxon>Magnoliopsida</taxon>
        <taxon>eudicotyledons</taxon>
        <taxon>Gunneridae</taxon>
        <taxon>Pentapetalae</taxon>
        <taxon>asterids</taxon>
        <taxon>campanulids</taxon>
        <taxon>Aquifoliales</taxon>
        <taxon>Aquifoliaceae</taxon>
        <taxon>Ilex</taxon>
    </lineage>
</organism>
<dbReference type="AlphaFoldDB" id="A0ABC8T2P8"/>
<keyword evidence="3" id="KW-1185">Reference proteome</keyword>
<dbReference type="Proteomes" id="UP001642360">
    <property type="component" value="Unassembled WGS sequence"/>
</dbReference>
<protein>
    <submittedName>
        <fullName evidence="2">Uncharacterized protein</fullName>
    </submittedName>
</protein>
<evidence type="ECO:0000256" key="1">
    <source>
        <dbReference type="SAM" id="MobiDB-lite"/>
    </source>
</evidence>
<sequence length="98" mass="10608">MATSLPGDDSAAASGPFLREEVMSLKGLELIAEQAEPAQSAPEPEIASTSSSVQERKPANKKTVKPKWLKMDNHLVVKPAGFRTRVLSLLKSSTTRFD</sequence>
<reference evidence="2 3" key="1">
    <citation type="submission" date="2024-02" db="EMBL/GenBank/DDBJ databases">
        <authorList>
            <person name="Vignale AGUSTIN F."/>
            <person name="Sosa J E."/>
            <person name="Modenutti C."/>
        </authorList>
    </citation>
    <scope>NUCLEOTIDE SEQUENCE [LARGE SCALE GENOMIC DNA]</scope>
</reference>
<proteinExistence type="predicted"/>
<evidence type="ECO:0000313" key="3">
    <source>
        <dbReference type="Proteomes" id="UP001642360"/>
    </source>
</evidence>
<dbReference type="PANTHER" id="PTHR47557:SF2">
    <property type="entry name" value="PLANT UBX DOMAIN-CONTAINING PROTEIN 1"/>
    <property type="match status" value="1"/>
</dbReference>
<feature type="region of interest" description="Disordered" evidence="1">
    <location>
        <begin position="33"/>
        <end position="66"/>
    </location>
</feature>
<dbReference type="InterPro" id="IPR044232">
    <property type="entry name" value="PUX1"/>
</dbReference>
<comment type="caution">
    <text evidence="2">The sequence shown here is derived from an EMBL/GenBank/DDBJ whole genome shotgun (WGS) entry which is preliminary data.</text>
</comment>
<gene>
    <name evidence="2" type="ORF">ILEXP_LOCUS30546</name>
</gene>
<evidence type="ECO:0000313" key="2">
    <source>
        <dbReference type="EMBL" id="CAK9161724.1"/>
    </source>
</evidence>
<name>A0ABC8T2P8_9AQUA</name>
<feature type="compositionally biased region" description="Low complexity" evidence="1">
    <location>
        <begin position="33"/>
        <end position="48"/>
    </location>
</feature>
<dbReference type="PANTHER" id="PTHR47557">
    <property type="entry name" value="PLANT UBX DOMAIN-CONTAINING PROTEIN 1"/>
    <property type="match status" value="1"/>
</dbReference>
<accession>A0ABC8T2P8</accession>